<evidence type="ECO:0000259" key="1">
    <source>
        <dbReference type="PROSITE" id="PS50853"/>
    </source>
</evidence>
<name>A0A3P7P7V0_DIBLA</name>
<dbReference type="OrthoDB" id="5843172at2759"/>
<dbReference type="InterPro" id="IPR036116">
    <property type="entry name" value="FN3_sf"/>
</dbReference>
<dbReference type="Proteomes" id="UP000281553">
    <property type="component" value="Unassembled WGS sequence"/>
</dbReference>
<dbReference type="EMBL" id="UYRU01101129">
    <property type="protein sequence ID" value="VDN41347.1"/>
    <property type="molecule type" value="Genomic_DNA"/>
</dbReference>
<dbReference type="InterPro" id="IPR003961">
    <property type="entry name" value="FN3_dom"/>
</dbReference>
<dbReference type="CDD" id="cd00063">
    <property type="entry name" value="FN3"/>
    <property type="match status" value="2"/>
</dbReference>
<evidence type="ECO:0000313" key="2">
    <source>
        <dbReference type="EMBL" id="VDN41347.1"/>
    </source>
</evidence>
<evidence type="ECO:0000313" key="3">
    <source>
        <dbReference type="Proteomes" id="UP000281553"/>
    </source>
</evidence>
<keyword evidence="3" id="KW-1185">Reference proteome</keyword>
<dbReference type="Gene3D" id="2.60.40.10">
    <property type="entry name" value="Immunoglobulins"/>
    <property type="match status" value="1"/>
</dbReference>
<accession>A0A3P7P7V0</accession>
<feature type="domain" description="Fibronectin type-III" evidence="1">
    <location>
        <begin position="78"/>
        <end position="174"/>
    </location>
</feature>
<reference evidence="2 3" key="1">
    <citation type="submission" date="2018-11" db="EMBL/GenBank/DDBJ databases">
        <authorList>
            <consortium name="Pathogen Informatics"/>
        </authorList>
    </citation>
    <scope>NUCLEOTIDE SEQUENCE [LARGE SCALE GENOMIC DNA]</scope>
</reference>
<dbReference type="SUPFAM" id="SSF49265">
    <property type="entry name" value="Fibronectin type III"/>
    <property type="match status" value="1"/>
</dbReference>
<sequence length="182" mass="20024">MGELMYYVVSIRQLGGIELYRGHPVREQTWTVPKLTPAKMYRIKVRTRNKGTEHIGYGGGVGMPATKDVGTLPSGSFEPSKPNMEYLAPSWIRVSWSQPEGLLGKVEMYRVLVKHLGIVIRTEQLLPNQTSITLTGLDAGVKYDIYVQAKIASNNQGEGGGLGPEVLVTETPGPCKSRNGYF</sequence>
<dbReference type="Pfam" id="PF00041">
    <property type="entry name" value="fn3"/>
    <property type="match status" value="1"/>
</dbReference>
<dbReference type="InterPro" id="IPR013783">
    <property type="entry name" value="Ig-like_fold"/>
</dbReference>
<proteinExistence type="predicted"/>
<gene>
    <name evidence="2" type="ORF">DILT_LOCUS18523</name>
</gene>
<dbReference type="PROSITE" id="PS50853">
    <property type="entry name" value="FN3"/>
    <property type="match status" value="1"/>
</dbReference>
<dbReference type="AlphaFoldDB" id="A0A3P7P7V0"/>
<organism evidence="2 3">
    <name type="scientific">Dibothriocephalus latus</name>
    <name type="common">Fish tapeworm</name>
    <name type="synonym">Diphyllobothrium latum</name>
    <dbReference type="NCBI Taxonomy" id="60516"/>
    <lineage>
        <taxon>Eukaryota</taxon>
        <taxon>Metazoa</taxon>
        <taxon>Spiralia</taxon>
        <taxon>Lophotrochozoa</taxon>
        <taxon>Platyhelminthes</taxon>
        <taxon>Cestoda</taxon>
        <taxon>Eucestoda</taxon>
        <taxon>Diphyllobothriidea</taxon>
        <taxon>Diphyllobothriidae</taxon>
        <taxon>Dibothriocephalus</taxon>
    </lineage>
</organism>
<protein>
    <recommendedName>
        <fullName evidence="1">Fibronectin type-III domain-containing protein</fullName>
    </recommendedName>
</protein>